<organism evidence="2 3">
    <name type="scientific">Rhodopseudomonas rhenobacensis</name>
    <dbReference type="NCBI Taxonomy" id="87461"/>
    <lineage>
        <taxon>Bacteria</taxon>
        <taxon>Pseudomonadati</taxon>
        <taxon>Pseudomonadota</taxon>
        <taxon>Alphaproteobacteria</taxon>
        <taxon>Hyphomicrobiales</taxon>
        <taxon>Nitrobacteraceae</taxon>
        <taxon>Rhodopseudomonas</taxon>
    </lineage>
</organism>
<evidence type="ECO:0000313" key="3">
    <source>
        <dbReference type="Proteomes" id="UP000542353"/>
    </source>
</evidence>
<evidence type="ECO:0000256" key="1">
    <source>
        <dbReference type="SAM" id="MobiDB-lite"/>
    </source>
</evidence>
<gene>
    <name evidence="2" type="ORF">HNR60_000350</name>
</gene>
<proteinExistence type="predicted"/>
<dbReference type="RefSeq" id="WP_184253582.1">
    <property type="nucleotide sequence ID" value="NZ_JACHIH010000001.1"/>
</dbReference>
<accession>A0A7W8DY86</accession>
<dbReference type="AlphaFoldDB" id="A0A7W8DY86"/>
<comment type="caution">
    <text evidence="2">The sequence shown here is derived from an EMBL/GenBank/DDBJ whole genome shotgun (WGS) entry which is preliminary data.</text>
</comment>
<feature type="region of interest" description="Disordered" evidence="1">
    <location>
        <begin position="1"/>
        <end position="23"/>
    </location>
</feature>
<reference evidence="2 3" key="1">
    <citation type="submission" date="2020-08" db="EMBL/GenBank/DDBJ databases">
        <title>Genomic Encyclopedia of Type Strains, Phase IV (KMG-IV): sequencing the most valuable type-strain genomes for metagenomic binning, comparative biology and taxonomic classification.</title>
        <authorList>
            <person name="Goeker M."/>
        </authorList>
    </citation>
    <scope>NUCLEOTIDE SEQUENCE [LARGE SCALE GENOMIC DNA]</scope>
    <source>
        <strain evidence="2 3">DSM 12706</strain>
    </source>
</reference>
<evidence type="ECO:0000313" key="2">
    <source>
        <dbReference type="EMBL" id="MBB5045621.1"/>
    </source>
</evidence>
<name>A0A7W8DY86_9BRAD</name>
<sequence length="69" mass="7723">MPKAADECNSEATQSAPQFGGIDQLRRNCRRRRLFTAAPRPGRGNLRRNGGIWNPMLRQAIEIVRSSAT</sequence>
<protein>
    <submittedName>
        <fullName evidence="2">Uncharacterized protein</fullName>
    </submittedName>
</protein>
<dbReference type="EMBL" id="JACHIH010000001">
    <property type="protein sequence ID" value="MBB5045621.1"/>
    <property type="molecule type" value="Genomic_DNA"/>
</dbReference>
<dbReference type="Proteomes" id="UP000542353">
    <property type="component" value="Unassembled WGS sequence"/>
</dbReference>
<keyword evidence="3" id="KW-1185">Reference proteome</keyword>